<sequence length="143" mass="14698">MASSSGRSIMASFLVAVITLSSMSMSLAARHLLQTSAIPNLPPGINIPNLPKPTTTMPPLPSIPTLPSTQGSLPPLPTIPSLPQPSSSLPKQATTLPPLPAGIPTIPTTVPQMSLPPFQSMPSIPTTIPSIPFFSPPPSPSAN</sequence>
<feature type="compositionally biased region" description="Low complexity" evidence="1">
    <location>
        <begin position="46"/>
        <end position="55"/>
    </location>
</feature>
<evidence type="ECO:0000256" key="1">
    <source>
        <dbReference type="SAM" id="MobiDB-lite"/>
    </source>
</evidence>
<proteinExistence type="predicted"/>
<dbReference type="EMBL" id="JASCZI010002938">
    <property type="protein sequence ID" value="MED6116544.1"/>
    <property type="molecule type" value="Genomic_DNA"/>
</dbReference>
<protein>
    <submittedName>
        <fullName evidence="3">Uncharacterized protein</fullName>
    </submittedName>
</protein>
<dbReference type="PANTHER" id="PTHR33088:SF78">
    <property type="entry name" value="LEGUMINOSIN GROUP485 SECRETED PEPTIDE"/>
    <property type="match status" value="1"/>
</dbReference>
<name>A0ABU6QWR7_9FABA</name>
<organism evidence="3 4">
    <name type="scientific">Stylosanthes scabra</name>
    <dbReference type="NCBI Taxonomy" id="79078"/>
    <lineage>
        <taxon>Eukaryota</taxon>
        <taxon>Viridiplantae</taxon>
        <taxon>Streptophyta</taxon>
        <taxon>Embryophyta</taxon>
        <taxon>Tracheophyta</taxon>
        <taxon>Spermatophyta</taxon>
        <taxon>Magnoliopsida</taxon>
        <taxon>eudicotyledons</taxon>
        <taxon>Gunneridae</taxon>
        <taxon>Pentapetalae</taxon>
        <taxon>rosids</taxon>
        <taxon>fabids</taxon>
        <taxon>Fabales</taxon>
        <taxon>Fabaceae</taxon>
        <taxon>Papilionoideae</taxon>
        <taxon>50 kb inversion clade</taxon>
        <taxon>dalbergioids sensu lato</taxon>
        <taxon>Dalbergieae</taxon>
        <taxon>Pterocarpus clade</taxon>
        <taxon>Stylosanthes</taxon>
    </lineage>
</organism>
<feature type="chain" id="PRO_5046473006" evidence="2">
    <location>
        <begin position="29"/>
        <end position="143"/>
    </location>
</feature>
<evidence type="ECO:0000313" key="3">
    <source>
        <dbReference type="EMBL" id="MED6116544.1"/>
    </source>
</evidence>
<dbReference type="Proteomes" id="UP001341840">
    <property type="component" value="Unassembled WGS sequence"/>
</dbReference>
<reference evidence="3 4" key="1">
    <citation type="journal article" date="2023" name="Plants (Basel)">
        <title>Bridging the Gap: Combining Genomics and Transcriptomics Approaches to Understand Stylosanthes scabra, an Orphan Legume from the Brazilian Caatinga.</title>
        <authorList>
            <person name="Ferreira-Neto J.R.C."/>
            <person name="da Silva M.D."/>
            <person name="Binneck E."/>
            <person name="de Melo N.F."/>
            <person name="da Silva R.H."/>
            <person name="de Melo A.L.T.M."/>
            <person name="Pandolfi V."/>
            <person name="Bustamante F.O."/>
            <person name="Brasileiro-Vidal A.C."/>
            <person name="Benko-Iseppon A.M."/>
        </authorList>
    </citation>
    <scope>NUCLEOTIDE SEQUENCE [LARGE SCALE GENOMIC DNA]</scope>
    <source>
        <tissue evidence="3">Leaves</tissue>
    </source>
</reference>
<feature type="compositionally biased region" description="Pro residues" evidence="1">
    <location>
        <begin position="134"/>
        <end position="143"/>
    </location>
</feature>
<feature type="compositionally biased region" description="Pro residues" evidence="1">
    <location>
        <begin position="74"/>
        <end position="83"/>
    </location>
</feature>
<keyword evidence="4" id="KW-1185">Reference proteome</keyword>
<comment type="caution">
    <text evidence="3">The sequence shown here is derived from an EMBL/GenBank/DDBJ whole genome shotgun (WGS) entry which is preliminary data.</text>
</comment>
<feature type="compositionally biased region" description="Low complexity" evidence="1">
    <location>
        <begin position="122"/>
        <end position="133"/>
    </location>
</feature>
<dbReference type="PANTHER" id="PTHR33088">
    <property type="entry name" value="MUCIN-2"/>
    <property type="match status" value="1"/>
</dbReference>
<evidence type="ECO:0000256" key="2">
    <source>
        <dbReference type="SAM" id="SignalP"/>
    </source>
</evidence>
<feature type="signal peptide" evidence="2">
    <location>
        <begin position="1"/>
        <end position="28"/>
    </location>
</feature>
<dbReference type="InterPro" id="IPR044659">
    <property type="entry name" value="PELPK1_2"/>
</dbReference>
<evidence type="ECO:0000313" key="4">
    <source>
        <dbReference type="Proteomes" id="UP001341840"/>
    </source>
</evidence>
<gene>
    <name evidence="3" type="ORF">PIB30_101254</name>
</gene>
<accession>A0ABU6QWR7</accession>
<feature type="region of interest" description="Disordered" evidence="1">
    <location>
        <begin position="46"/>
        <end position="143"/>
    </location>
</feature>
<keyword evidence="2" id="KW-0732">Signal</keyword>